<organism evidence="10 11">
    <name type="scientific">Lachancea meyersii CBS 8951</name>
    <dbReference type="NCBI Taxonomy" id="1266667"/>
    <lineage>
        <taxon>Eukaryota</taxon>
        <taxon>Fungi</taxon>
        <taxon>Dikarya</taxon>
        <taxon>Ascomycota</taxon>
        <taxon>Saccharomycotina</taxon>
        <taxon>Saccharomycetes</taxon>
        <taxon>Saccharomycetales</taxon>
        <taxon>Saccharomycetaceae</taxon>
        <taxon>Lachancea</taxon>
    </lineage>
</organism>
<name>A0A1G4KHF7_9SACH</name>
<evidence type="ECO:0000256" key="2">
    <source>
        <dbReference type="ARBA" id="ARBA00007141"/>
    </source>
</evidence>
<dbReference type="AlphaFoldDB" id="A0A1G4KHF7"/>
<evidence type="ECO:0000256" key="8">
    <source>
        <dbReference type="RuleBase" id="RU368083"/>
    </source>
</evidence>
<keyword evidence="3" id="KW-0812">Transmembrane</keyword>
<feature type="signal peptide" evidence="9">
    <location>
        <begin position="1"/>
        <end position="16"/>
    </location>
</feature>
<keyword evidence="9" id="KW-0732">Signal</keyword>
<proteinExistence type="inferred from homology"/>
<protein>
    <recommendedName>
        <fullName evidence="8">C-8 sterol isomerase</fullName>
        <ecNumber evidence="8">5.-.-.-</ecNumber>
    </recommendedName>
    <alternativeName>
        <fullName evidence="8">Delta-8--delta-7 sterol isomerase</fullName>
    </alternativeName>
</protein>
<evidence type="ECO:0000313" key="11">
    <source>
        <dbReference type="Proteomes" id="UP000191144"/>
    </source>
</evidence>
<keyword evidence="5" id="KW-1133">Transmembrane helix</keyword>
<dbReference type="EMBL" id="LT598480">
    <property type="protein sequence ID" value="SCV03924.1"/>
    <property type="molecule type" value="Genomic_DNA"/>
</dbReference>
<dbReference type="Proteomes" id="UP000191144">
    <property type="component" value="Chromosome H"/>
</dbReference>
<evidence type="ECO:0000256" key="4">
    <source>
        <dbReference type="ARBA" id="ARBA00022824"/>
    </source>
</evidence>
<evidence type="ECO:0000256" key="6">
    <source>
        <dbReference type="ARBA" id="ARBA00023136"/>
    </source>
</evidence>
<evidence type="ECO:0000256" key="1">
    <source>
        <dbReference type="ARBA" id="ARBA00004586"/>
    </source>
</evidence>
<comment type="similarity">
    <text evidence="2 8">Belongs to the ERG2 family.</text>
</comment>
<evidence type="ECO:0000256" key="9">
    <source>
        <dbReference type="SAM" id="SignalP"/>
    </source>
</evidence>
<comment type="function">
    <text evidence="8">Catalyzes the reaction which results in unsaturation at C-7 in the B ring of sterols.</text>
</comment>
<reference evidence="11" key="1">
    <citation type="submission" date="2016-03" db="EMBL/GenBank/DDBJ databases">
        <authorList>
            <person name="Devillers Hugo."/>
        </authorList>
    </citation>
    <scope>NUCLEOTIDE SEQUENCE [LARGE SCALE GENOMIC DNA]</scope>
</reference>
<dbReference type="OrthoDB" id="347124at2759"/>
<evidence type="ECO:0000256" key="5">
    <source>
        <dbReference type="ARBA" id="ARBA00022989"/>
    </source>
</evidence>
<keyword evidence="6" id="KW-0472">Membrane</keyword>
<feature type="chain" id="PRO_5009236511" description="C-8 sterol isomerase" evidence="9">
    <location>
        <begin position="17"/>
        <end position="223"/>
    </location>
</feature>
<comment type="pathway">
    <text evidence="7 8">Steroid metabolism; ergosterol biosynthesis.</text>
</comment>
<sequence length="223" mass="25333">MRFAFVLALIAAAWYAMEKALYTWLPLNYVFEPQTLETIANRVIATHKSLGEDSTTEALLKDVREELAEYYGDQYINKYVKEEWVFNNAGGAMGQMLILHASVSEYLILFGSAVGNEGHSGVHFADDYFTILKGTQFASLPWNPSPEVYTAGMTHHMAKGTAKQYGMAQESFALEYARGWIPCMLPFGFLDTFTSTLDFYTLYRTVYLTGRDMIKNLVINRKF</sequence>
<dbReference type="GO" id="GO:0006696">
    <property type="term" value="P:ergosterol biosynthetic process"/>
    <property type="evidence" value="ECO:0007669"/>
    <property type="project" value="TreeGrafter"/>
</dbReference>
<dbReference type="EC" id="5.-.-.-" evidence="8"/>
<keyword evidence="11" id="KW-1185">Reference proteome</keyword>
<dbReference type="PANTHER" id="PTHR10868">
    <property type="entry name" value="SIGMA 1-TYPE OPIOID RECEPTOR-RELATED"/>
    <property type="match status" value="1"/>
</dbReference>
<evidence type="ECO:0000256" key="3">
    <source>
        <dbReference type="ARBA" id="ARBA00022692"/>
    </source>
</evidence>
<comment type="subcellular location">
    <subcellularLocation>
        <location evidence="1">Endoplasmic reticulum membrane</location>
    </subcellularLocation>
</comment>
<evidence type="ECO:0000256" key="7">
    <source>
        <dbReference type="ARBA" id="ARBA00029435"/>
    </source>
</evidence>
<dbReference type="Pfam" id="PF04622">
    <property type="entry name" value="ERG2_Sigma1R"/>
    <property type="match status" value="1"/>
</dbReference>
<accession>A0A1G4KHF7</accession>
<dbReference type="PANTHER" id="PTHR10868:SF1">
    <property type="entry name" value="SIGMA NON-OPIOID INTRACELLULAR RECEPTOR 1"/>
    <property type="match status" value="1"/>
</dbReference>
<gene>
    <name evidence="10" type="ORF">LAME_0H14334G</name>
</gene>
<dbReference type="UniPathway" id="UPA00768"/>
<dbReference type="InterPro" id="IPR006716">
    <property type="entry name" value="ERG2_sigma1_rcpt-like"/>
</dbReference>
<dbReference type="GO" id="GO:0005789">
    <property type="term" value="C:endoplasmic reticulum membrane"/>
    <property type="evidence" value="ECO:0007669"/>
    <property type="project" value="UniProtKB-SubCell"/>
</dbReference>
<keyword evidence="4" id="KW-0256">Endoplasmic reticulum</keyword>
<evidence type="ECO:0000313" key="10">
    <source>
        <dbReference type="EMBL" id="SCV03924.1"/>
    </source>
</evidence>